<dbReference type="EMBL" id="JXTC01000056">
    <property type="protein sequence ID" value="PON93724.1"/>
    <property type="molecule type" value="Genomic_DNA"/>
</dbReference>
<organism evidence="2 3">
    <name type="scientific">Trema orientale</name>
    <name type="common">Charcoal tree</name>
    <name type="synonym">Celtis orientalis</name>
    <dbReference type="NCBI Taxonomy" id="63057"/>
    <lineage>
        <taxon>Eukaryota</taxon>
        <taxon>Viridiplantae</taxon>
        <taxon>Streptophyta</taxon>
        <taxon>Embryophyta</taxon>
        <taxon>Tracheophyta</taxon>
        <taxon>Spermatophyta</taxon>
        <taxon>Magnoliopsida</taxon>
        <taxon>eudicotyledons</taxon>
        <taxon>Gunneridae</taxon>
        <taxon>Pentapetalae</taxon>
        <taxon>rosids</taxon>
        <taxon>fabids</taxon>
        <taxon>Rosales</taxon>
        <taxon>Cannabaceae</taxon>
        <taxon>Trema</taxon>
    </lineage>
</organism>
<dbReference type="GO" id="GO:0004523">
    <property type="term" value="F:RNA-DNA hybrid ribonuclease activity"/>
    <property type="evidence" value="ECO:0007669"/>
    <property type="project" value="InterPro"/>
</dbReference>
<keyword evidence="3" id="KW-1185">Reference proteome</keyword>
<sequence>MERVLLALPNITTGNKDWVGCGVRHFISGRNQVAHGGTLKQADLMISFAESLIMEFNNSRDHSLSPQLSTLPLETCWSVPPNNQLKLKTDAAVKVGDGFIRIGAVIRDHNGQVLVALSKRISGGMSVEAAELMAPP</sequence>
<accession>A0A2P5F7F4</accession>
<protein>
    <recommendedName>
        <fullName evidence="1">RNase H type-1 domain-containing protein</fullName>
    </recommendedName>
</protein>
<proteinExistence type="predicted"/>
<dbReference type="InterPro" id="IPR053151">
    <property type="entry name" value="RNase_H-like"/>
</dbReference>
<dbReference type="OrthoDB" id="1906820at2759"/>
<dbReference type="InParanoid" id="A0A2P5F7F4"/>
<dbReference type="AlphaFoldDB" id="A0A2P5F7F4"/>
<dbReference type="Proteomes" id="UP000237000">
    <property type="component" value="Unassembled WGS sequence"/>
</dbReference>
<dbReference type="InterPro" id="IPR002156">
    <property type="entry name" value="RNaseH_domain"/>
</dbReference>
<name>A0A2P5F7F4_TREOI</name>
<dbReference type="PANTHER" id="PTHR47723:SF19">
    <property type="entry name" value="POLYNUCLEOTIDYL TRANSFERASE, RIBONUCLEASE H-LIKE SUPERFAMILY PROTEIN"/>
    <property type="match status" value="1"/>
</dbReference>
<dbReference type="Pfam" id="PF13456">
    <property type="entry name" value="RVT_3"/>
    <property type="match status" value="1"/>
</dbReference>
<dbReference type="PANTHER" id="PTHR47723">
    <property type="entry name" value="OS05G0353850 PROTEIN"/>
    <property type="match status" value="1"/>
</dbReference>
<evidence type="ECO:0000259" key="1">
    <source>
        <dbReference type="Pfam" id="PF13456"/>
    </source>
</evidence>
<comment type="caution">
    <text evidence="2">The sequence shown here is derived from an EMBL/GenBank/DDBJ whole genome shotgun (WGS) entry which is preliminary data.</text>
</comment>
<evidence type="ECO:0000313" key="2">
    <source>
        <dbReference type="EMBL" id="PON93724.1"/>
    </source>
</evidence>
<reference evidence="3" key="1">
    <citation type="submission" date="2016-06" db="EMBL/GenBank/DDBJ databases">
        <title>Parallel loss of symbiosis genes in relatives of nitrogen-fixing non-legume Parasponia.</title>
        <authorList>
            <person name="Van Velzen R."/>
            <person name="Holmer R."/>
            <person name="Bu F."/>
            <person name="Rutten L."/>
            <person name="Van Zeijl A."/>
            <person name="Liu W."/>
            <person name="Santuari L."/>
            <person name="Cao Q."/>
            <person name="Sharma T."/>
            <person name="Shen D."/>
            <person name="Roswanjaya Y."/>
            <person name="Wardhani T."/>
            <person name="Kalhor M.S."/>
            <person name="Jansen J."/>
            <person name="Van den Hoogen J."/>
            <person name="Gungor B."/>
            <person name="Hartog M."/>
            <person name="Hontelez J."/>
            <person name="Verver J."/>
            <person name="Yang W.-C."/>
            <person name="Schijlen E."/>
            <person name="Repin R."/>
            <person name="Schilthuizen M."/>
            <person name="Schranz E."/>
            <person name="Heidstra R."/>
            <person name="Miyata K."/>
            <person name="Fedorova E."/>
            <person name="Kohlen W."/>
            <person name="Bisseling T."/>
            <person name="Smit S."/>
            <person name="Geurts R."/>
        </authorList>
    </citation>
    <scope>NUCLEOTIDE SEQUENCE [LARGE SCALE GENOMIC DNA]</scope>
    <source>
        <strain evidence="3">cv. RG33-2</strain>
    </source>
</reference>
<dbReference type="GO" id="GO:0003676">
    <property type="term" value="F:nucleic acid binding"/>
    <property type="evidence" value="ECO:0007669"/>
    <property type="project" value="InterPro"/>
</dbReference>
<feature type="domain" description="RNase H type-1" evidence="1">
    <location>
        <begin position="89"/>
        <end position="134"/>
    </location>
</feature>
<gene>
    <name evidence="2" type="ORF">TorRG33x02_104270</name>
</gene>
<evidence type="ECO:0000313" key="3">
    <source>
        <dbReference type="Proteomes" id="UP000237000"/>
    </source>
</evidence>